<protein>
    <submittedName>
        <fullName evidence="2">Uncharacterized protein</fullName>
    </submittedName>
</protein>
<gene>
    <name evidence="2" type="ORF">PYCCODRAFT_1228498</name>
</gene>
<feature type="region of interest" description="Disordered" evidence="1">
    <location>
        <begin position="128"/>
        <end position="164"/>
    </location>
</feature>
<reference evidence="2 3" key="1">
    <citation type="journal article" date="2015" name="Biotechnol. Biofuels">
        <title>Enhanced degradation of softwood versus hardwood by the white-rot fungus Pycnoporus coccineus.</title>
        <authorList>
            <person name="Couturier M."/>
            <person name="Navarro D."/>
            <person name="Chevret D."/>
            <person name="Henrissat B."/>
            <person name="Piumi F."/>
            <person name="Ruiz-Duenas F.J."/>
            <person name="Martinez A.T."/>
            <person name="Grigoriev I.V."/>
            <person name="Riley R."/>
            <person name="Lipzen A."/>
            <person name="Berrin J.G."/>
            <person name="Master E.R."/>
            <person name="Rosso M.N."/>
        </authorList>
    </citation>
    <scope>NUCLEOTIDE SEQUENCE [LARGE SCALE GENOMIC DNA]</scope>
    <source>
        <strain evidence="2 3">BRFM310</strain>
    </source>
</reference>
<organism evidence="2 3">
    <name type="scientific">Trametes coccinea (strain BRFM310)</name>
    <name type="common">Pycnoporus coccineus</name>
    <dbReference type="NCBI Taxonomy" id="1353009"/>
    <lineage>
        <taxon>Eukaryota</taxon>
        <taxon>Fungi</taxon>
        <taxon>Dikarya</taxon>
        <taxon>Basidiomycota</taxon>
        <taxon>Agaricomycotina</taxon>
        <taxon>Agaricomycetes</taxon>
        <taxon>Polyporales</taxon>
        <taxon>Polyporaceae</taxon>
        <taxon>Trametes</taxon>
    </lineage>
</organism>
<evidence type="ECO:0000313" key="3">
    <source>
        <dbReference type="Proteomes" id="UP000193067"/>
    </source>
</evidence>
<evidence type="ECO:0000256" key="1">
    <source>
        <dbReference type="SAM" id="MobiDB-lite"/>
    </source>
</evidence>
<evidence type="ECO:0000313" key="2">
    <source>
        <dbReference type="EMBL" id="OSD05355.1"/>
    </source>
</evidence>
<accession>A0A1Y2IW48</accession>
<proteinExistence type="predicted"/>
<dbReference type="Proteomes" id="UP000193067">
    <property type="component" value="Unassembled WGS sequence"/>
</dbReference>
<dbReference type="EMBL" id="KZ084093">
    <property type="protein sequence ID" value="OSD05355.1"/>
    <property type="molecule type" value="Genomic_DNA"/>
</dbReference>
<name>A0A1Y2IW48_TRAC3</name>
<keyword evidence="3" id="KW-1185">Reference proteome</keyword>
<feature type="compositionally biased region" description="Basic and acidic residues" evidence="1">
    <location>
        <begin position="152"/>
        <end position="164"/>
    </location>
</feature>
<feature type="region of interest" description="Disordered" evidence="1">
    <location>
        <begin position="65"/>
        <end position="109"/>
    </location>
</feature>
<sequence length="164" mass="18271">MRSLMHSNAIRAHRCYESERSETMDFKLETREAGRGLQTGSQLWRCKRPQRALAYGFDHHNLRDREQPRLYTHPVRSGSDSNRADGAGGADLTKGWNGGEAGDGHSETGRRVGRAIHIARAEVHEARGLTPRESGRGCHGYSNLSGGESELEEGRELHAKQQIL</sequence>
<dbReference type="AlphaFoldDB" id="A0A1Y2IW48"/>